<protein>
    <submittedName>
        <fullName evidence="1">Uncharacterized protein</fullName>
    </submittedName>
</protein>
<keyword evidence="2" id="KW-1185">Reference proteome</keyword>
<organism evidence="1 2">
    <name type="scientific">Marasmiellus scandens</name>
    <dbReference type="NCBI Taxonomy" id="2682957"/>
    <lineage>
        <taxon>Eukaryota</taxon>
        <taxon>Fungi</taxon>
        <taxon>Dikarya</taxon>
        <taxon>Basidiomycota</taxon>
        <taxon>Agaricomycotina</taxon>
        <taxon>Agaricomycetes</taxon>
        <taxon>Agaricomycetidae</taxon>
        <taxon>Agaricales</taxon>
        <taxon>Marasmiineae</taxon>
        <taxon>Omphalotaceae</taxon>
        <taxon>Marasmiellus</taxon>
    </lineage>
</organism>
<proteinExistence type="predicted"/>
<dbReference type="EMBL" id="JBANRG010000032">
    <property type="protein sequence ID" value="KAK7451102.1"/>
    <property type="molecule type" value="Genomic_DNA"/>
</dbReference>
<accession>A0ABR1JA47</accession>
<gene>
    <name evidence="1" type="ORF">VKT23_012778</name>
</gene>
<evidence type="ECO:0000313" key="1">
    <source>
        <dbReference type="EMBL" id="KAK7451102.1"/>
    </source>
</evidence>
<name>A0ABR1JA47_9AGAR</name>
<sequence length="56" mass="5698">MSNATLPSTFSPHNFIESAAEGSAIAEKPGITVDSSVSGALDLSSPKFSAAMERNA</sequence>
<dbReference type="Proteomes" id="UP001498398">
    <property type="component" value="Unassembled WGS sequence"/>
</dbReference>
<evidence type="ECO:0000313" key="2">
    <source>
        <dbReference type="Proteomes" id="UP001498398"/>
    </source>
</evidence>
<comment type="caution">
    <text evidence="1">The sequence shown here is derived from an EMBL/GenBank/DDBJ whole genome shotgun (WGS) entry which is preliminary data.</text>
</comment>
<reference evidence="1 2" key="1">
    <citation type="submission" date="2024-01" db="EMBL/GenBank/DDBJ databases">
        <title>A draft genome for the cacao thread blight pathogen Marasmiellus scandens.</title>
        <authorList>
            <person name="Baruah I.K."/>
            <person name="Leung J."/>
            <person name="Bukari Y."/>
            <person name="Amoako-Attah I."/>
            <person name="Meinhardt L.W."/>
            <person name="Bailey B.A."/>
            <person name="Cohen S.P."/>
        </authorList>
    </citation>
    <scope>NUCLEOTIDE SEQUENCE [LARGE SCALE GENOMIC DNA]</scope>
    <source>
        <strain evidence="1 2">GH-19</strain>
    </source>
</reference>